<keyword evidence="5" id="KW-0762">Sugar transport</keyword>
<accession>K9H5A2</accession>
<feature type="signal peptide" evidence="15">
    <location>
        <begin position="1"/>
        <end position="32"/>
    </location>
</feature>
<dbReference type="InterPro" id="IPR003715">
    <property type="entry name" value="Poly_export_N"/>
</dbReference>
<protein>
    <submittedName>
        <fullName evidence="18">Polysaccharide export protein</fullName>
    </submittedName>
</protein>
<evidence type="ECO:0000313" key="18">
    <source>
        <dbReference type="EMBL" id="EKV32737.1"/>
    </source>
</evidence>
<dbReference type="GO" id="GO:0015159">
    <property type="term" value="F:polysaccharide transmembrane transporter activity"/>
    <property type="evidence" value="ECO:0007669"/>
    <property type="project" value="InterPro"/>
</dbReference>
<gene>
    <name evidence="18" type="ORF">C882_1574</name>
</gene>
<dbReference type="GO" id="GO:0046930">
    <property type="term" value="C:pore complex"/>
    <property type="evidence" value="ECO:0007669"/>
    <property type="project" value="UniProtKB-KW"/>
</dbReference>
<feature type="domain" description="SLBB" evidence="17">
    <location>
        <begin position="124"/>
        <end position="206"/>
    </location>
</feature>
<evidence type="ECO:0000256" key="8">
    <source>
        <dbReference type="ARBA" id="ARBA00023047"/>
    </source>
</evidence>
<evidence type="ECO:0000259" key="16">
    <source>
        <dbReference type="Pfam" id="PF02563"/>
    </source>
</evidence>
<comment type="subcellular location">
    <subcellularLocation>
        <location evidence="1">Cell outer membrane</location>
        <topology evidence="1">Multi-pass membrane protein</topology>
    </subcellularLocation>
</comment>
<evidence type="ECO:0000313" key="19">
    <source>
        <dbReference type="Proteomes" id="UP000009881"/>
    </source>
</evidence>
<proteinExistence type="inferred from homology"/>
<dbReference type="Pfam" id="PF22461">
    <property type="entry name" value="SLBB_2"/>
    <property type="match status" value="1"/>
</dbReference>
<organism evidence="18 19">
    <name type="scientific">Caenispirillum salinarum AK4</name>
    <dbReference type="NCBI Taxonomy" id="1238182"/>
    <lineage>
        <taxon>Bacteria</taxon>
        <taxon>Pseudomonadati</taxon>
        <taxon>Pseudomonadota</taxon>
        <taxon>Alphaproteobacteria</taxon>
        <taxon>Rhodospirillales</taxon>
        <taxon>Novispirillaceae</taxon>
        <taxon>Caenispirillum</taxon>
    </lineage>
</organism>
<reference evidence="18 19" key="1">
    <citation type="journal article" date="2013" name="Genome Announc.">
        <title>Draft Genome Sequence of an Alphaproteobacterium, Caenispirillum salinarum AK4(T), Isolated from a Solar Saltern.</title>
        <authorList>
            <person name="Khatri I."/>
            <person name="Singh A."/>
            <person name="Korpole S."/>
            <person name="Pinnaka A.K."/>
            <person name="Subramanian S."/>
        </authorList>
    </citation>
    <scope>NUCLEOTIDE SEQUENCE [LARGE SCALE GENOMIC DNA]</scope>
    <source>
        <strain evidence="18 19">AK4</strain>
    </source>
</reference>
<keyword evidence="19" id="KW-1185">Reference proteome</keyword>
<evidence type="ECO:0000256" key="13">
    <source>
        <dbReference type="ARBA" id="ARBA00023237"/>
    </source>
</evidence>
<evidence type="ECO:0000256" key="14">
    <source>
        <dbReference type="ARBA" id="ARBA00023288"/>
    </source>
</evidence>
<evidence type="ECO:0000256" key="12">
    <source>
        <dbReference type="ARBA" id="ARBA00023139"/>
    </source>
</evidence>
<comment type="similarity">
    <text evidence="2">Belongs to the BexD/CtrA/VexA family.</text>
</comment>
<keyword evidence="9" id="KW-0406">Ion transport</keyword>
<feature type="chain" id="PRO_5003929758" evidence="15">
    <location>
        <begin position="33"/>
        <end position="211"/>
    </location>
</feature>
<dbReference type="GO" id="GO:0015288">
    <property type="term" value="F:porin activity"/>
    <property type="evidence" value="ECO:0007669"/>
    <property type="project" value="UniProtKB-KW"/>
</dbReference>
<dbReference type="Pfam" id="PF02563">
    <property type="entry name" value="Poly_export"/>
    <property type="match status" value="1"/>
</dbReference>
<evidence type="ECO:0000256" key="7">
    <source>
        <dbReference type="ARBA" id="ARBA00022729"/>
    </source>
</evidence>
<dbReference type="eggNOG" id="COG1596">
    <property type="taxonomic scope" value="Bacteria"/>
</dbReference>
<dbReference type="InterPro" id="IPR054765">
    <property type="entry name" value="SLBB_dom"/>
</dbReference>
<dbReference type="EMBL" id="ANHY01000002">
    <property type="protein sequence ID" value="EKV32737.1"/>
    <property type="molecule type" value="Genomic_DNA"/>
</dbReference>
<dbReference type="InterPro" id="IPR049712">
    <property type="entry name" value="Poly_export"/>
</dbReference>
<dbReference type="PROSITE" id="PS51257">
    <property type="entry name" value="PROKAR_LIPOPROTEIN"/>
    <property type="match status" value="1"/>
</dbReference>
<dbReference type="InterPro" id="IPR017477">
    <property type="entry name" value="PEP-CTERM_polysacc_export"/>
</dbReference>
<dbReference type="STRING" id="1238182.C882_1574"/>
<evidence type="ECO:0000256" key="10">
    <source>
        <dbReference type="ARBA" id="ARBA00023114"/>
    </source>
</evidence>
<dbReference type="PANTHER" id="PTHR33619">
    <property type="entry name" value="POLYSACCHARIDE EXPORT PROTEIN GFCE-RELATED"/>
    <property type="match status" value="1"/>
</dbReference>
<dbReference type="Proteomes" id="UP000009881">
    <property type="component" value="Unassembled WGS sequence"/>
</dbReference>
<dbReference type="GO" id="GO:0006811">
    <property type="term" value="P:monoatomic ion transport"/>
    <property type="evidence" value="ECO:0007669"/>
    <property type="project" value="UniProtKB-KW"/>
</dbReference>
<evidence type="ECO:0000256" key="1">
    <source>
        <dbReference type="ARBA" id="ARBA00004571"/>
    </source>
</evidence>
<keyword evidence="8" id="KW-0625">Polysaccharide transport</keyword>
<dbReference type="AlphaFoldDB" id="K9H5A2"/>
<keyword evidence="6" id="KW-0812">Transmembrane</keyword>
<keyword evidence="14" id="KW-0449">Lipoprotein</keyword>
<keyword evidence="12" id="KW-0564">Palmitate</keyword>
<dbReference type="RefSeq" id="WP_009538564.1">
    <property type="nucleotide sequence ID" value="NZ_ANHY01000002.1"/>
</dbReference>
<evidence type="ECO:0000256" key="2">
    <source>
        <dbReference type="ARBA" id="ARBA00009450"/>
    </source>
</evidence>
<dbReference type="GO" id="GO:0009279">
    <property type="term" value="C:cell outer membrane"/>
    <property type="evidence" value="ECO:0007669"/>
    <property type="project" value="UniProtKB-SubCell"/>
</dbReference>
<evidence type="ECO:0000256" key="15">
    <source>
        <dbReference type="SAM" id="SignalP"/>
    </source>
</evidence>
<keyword evidence="13" id="KW-0998">Cell outer membrane</keyword>
<keyword evidence="4" id="KW-1134">Transmembrane beta strand</keyword>
<evidence type="ECO:0000256" key="11">
    <source>
        <dbReference type="ARBA" id="ARBA00023136"/>
    </source>
</evidence>
<evidence type="ECO:0000256" key="4">
    <source>
        <dbReference type="ARBA" id="ARBA00022452"/>
    </source>
</evidence>
<dbReference type="NCBIfam" id="TIGR03027">
    <property type="entry name" value="pepcterm_export"/>
    <property type="match status" value="1"/>
</dbReference>
<evidence type="ECO:0000259" key="17">
    <source>
        <dbReference type="Pfam" id="PF22461"/>
    </source>
</evidence>
<sequence length="211" mass="22691">MGLVEMKRPSILIKSILPALVLGLAACASETAAPPDVPEVAERPTYVIGPQDSLNIFVWRNPDLSTTVPVRPDGRISIPLVKELEVAGKTPAEVAADIEEELSQFVQAPSVTVIVTSFAGPYDQQVRIVGEATEPKALAYRDRMTLLDAMISVGGLTDFAAGNRAVLVREDDAGNTQNYTVRLDDLLEEGDISANARLLPGDIIIVPQAWF</sequence>
<keyword evidence="11" id="KW-0472">Membrane</keyword>
<evidence type="ECO:0000256" key="5">
    <source>
        <dbReference type="ARBA" id="ARBA00022597"/>
    </source>
</evidence>
<dbReference type="Gene3D" id="3.10.560.10">
    <property type="entry name" value="Outer membrane lipoprotein wza domain like"/>
    <property type="match status" value="1"/>
</dbReference>
<name>K9H5A2_9PROT</name>
<feature type="domain" description="Polysaccharide export protein N-terminal" evidence="16">
    <location>
        <begin position="41"/>
        <end position="116"/>
    </location>
</feature>
<keyword evidence="3" id="KW-0813">Transport</keyword>
<dbReference type="PATRIC" id="fig|1238182.3.peg.112"/>
<evidence type="ECO:0000256" key="9">
    <source>
        <dbReference type="ARBA" id="ARBA00023065"/>
    </source>
</evidence>
<dbReference type="PANTHER" id="PTHR33619:SF3">
    <property type="entry name" value="POLYSACCHARIDE EXPORT PROTEIN GFCE-RELATED"/>
    <property type="match status" value="1"/>
</dbReference>
<comment type="caution">
    <text evidence="18">The sequence shown here is derived from an EMBL/GenBank/DDBJ whole genome shotgun (WGS) entry which is preliminary data.</text>
</comment>
<keyword evidence="10" id="KW-0626">Porin</keyword>
<evidence type="ECO:0000256" key="3">
    <source>
        <dbReference type="ARBA" id="ARBA00022448"/>
    </source>
</evidence>
<evidence type="ECO:0000256" key="6">
    <source>
        <dbReference type="ARBA" id="ARBA00022692"/>
    </source>
</evidence>
<keyword evidence="7 15" id="KW-0732">Signal</keyword>